<sequence length="331" mass="38033">MQLEVERRGLLADNQLGTVRRVQGAKEQAMLYLSLNKEYGHLLKSTWIDVKNAFDSIDHKYLVECIPKLGFPKWIPCFVKEITSKWSLDVRAGPEKIVNKRVNKGILQGDSLSPLLFVLCIDPLSRRLNERYPKVSIHAEEISHATNHLLFIDDLKLLATNSMVMGNIVKETESFFKAIGLEINRKKSATNDSQCENTATLLDGTGVYKYLGIIEDHSSNIMRESFEKVRRELLARVNRLCESNFNSKSLFKAINEHTISLVNYHIGLQHLKPADFLKLDHEIRQTLIKYKVHLKPGCKERLYLPRTEMGRGLHSVEMKSEYMLLQLLDTL</sequence>
<dbReference type="EMBL" id="SBIQ01000095">
    <property type="protein sequence ID" value="KAF7683361.1"/>
    <property type="molecule type" value="Genomic_DNA"/>
</dbReference>
<evidence type="ECO:0000313" key="3">
    <source>
        <dbReference type="Proteomes" id="UP001516464"/>
    </source>
</evidence>
<accession>A0ABQ7HYX4</accession>
<organism evidence="2 3">
    <name type="scientific">Astathelohania contejeani</name>
    <dbReference type="NCBI Taxonomy" id="164912"/>
    <lineage>
        <taxon>Eukaryota</taxon>
        <taxon>Fungi</taxon>
        <taxon>Fungi incertae sedis</taxon>
        <taxon>Microsporidia</taxon>
        <taxon>Astathelohaniidae</taxon>
        <taxon>Astathelohania</taxon>
    </lineage>
</organism>
<proteinExistence type="predicted"/>
<dbReference type="PROSITE" id="PS50878">
    <property type="entry name" value="RT_POL"/>
    <property type="match status" value="1"/>
</dbReference>
<dbReference type="PANTHER" id="PTHR35450">
    <property type="entry name" value="REVERSE TRANSCRIPTASE DOMAIN-CONTAINING PROTEIN"/>
    <property type="match status" value="1"/>
</dbReference>
<gene>
    <name evidence="2" type="primary">pol_4</name>
    <name evidence="2" type="ORF">TCON_1437</name>
</gene>
<evidence type="ECO:0000313" key="2">
    <source>
        <dbReference type="EMBL" id="KAF7683361.1"/>
    </source>
</evidence>
<dbReference type="Proteomes" id="UP001516464">
    <property type="component" value="Unassembled WGS sequence"/>
</dbReference>
<evidence type="ECO:0000259" key="1">
    <source>
        <dbReference type="PROSITE" id="PS50878"/>
    </source>
</evidence>
<protein>
    <submittedName>
        <fullName evidence="2">Retrovirus-related Pol polyprotein from type-2 retrotransposable element R2DM</fullName>
    </submittedName>
</protein>
<comment type="caution">
    <text evidence="2">The sequence shown here is derived from an EMBL/GenBank/DDBJ whole genome shotgun (WGS) entry which is preliminary data.</text>
</comment>
<dbReference type="SUPFAM" id="SSF56672">
    <property type="entry name" value="DNA/RNA polymerases"/>
    <property type="match status" value="1"/>
</dbReference>
<dbReference type="PANTHER" id="PTHR35450:SF2">
    <property type="entry name" value="REVERSE TRANSCRIPTASE DOMAIN-CONTAINING PROTEIN"/>
    <property type="match status" value="1"/>
</dbReference>
<name>A0ABQ7HYX4_9MICR</name>
<dbReference type="InterPro" id="IPR043502">
    <property type="entry name" value="DNA/RNA_pol_sf"/>
</dbReference>
<dbReference type="Pfam" id="PF00078">
    <property type="entry name" value="RVT_1"/>
    <property type="match status" value="1"/>
</dbReference>
<reference evidence="2 3" key="1">
    <citation type="submission" date="2019-01" db="EMBL/GenBank/DDBJ databases">
        <title>Genomes sequencing and comparative genomics of infectious freshwater microsporidia, Cucumispora dikerogammari and Thelohania contejeani.</title>
        <authorList>
            <person name="Cormier A."/>
            <person name="Giraud I."/>
            <person name="Wattier R."/>
            <person name="Teixeira M."/>
            <person name="Grandjean F."/>
            <person name="Rigaud T."/>
            <person name="Cordaux R."/>
        </authorList>
    </citation>
    <scope>NUCLEOTIDE SEQUENCE [LARGE SCALE GENOMIC DNA]</scope>
    <source>
        <strain evidence="2">T1</strain>
        <tissue evidence="2">Spores</tissue>
    </source>
</reference>
<feature type="domain" description="Reverse transcriptase" evidence="1">
    <location>
        <begin position="1"/>
        <end position="215"/>
    </location>
</feature>
<dbReference type="InterPro" id="IPR000477">
    <property type="entry name" value="RT_dom"/>
</dbReference>
<feature type="non-terminal residue" evidence="2">
    <location>
        <position position="331"/>
    </location>
</feature>
<keyword evidence="3" id="KW-1185">Reference proteome</keyword>